<accession>A0A0D0PIM6</accession>
<name>A0A0D0PIM6_KITGR</name>
<gene>
    <name evidence="1" type="ORF">TR51_25015</name>
</gene>
<organism evidence="1 2">
    <name type="scientific">Kitasatospora griseola</name>
    <name type="common">Streptomyces griseolosporeus</name>
    <dbReference type="NCBI Taxonomy" id="2064"/>
    <lineage>
        <taxon>Bacteria</taxon>
        <taxon>Bacillati</taxon>
        <taxon>Actinomycetota</taxon>
        <taxon>Actinomycetes</taxon>
        <taxon>Kitasatosporales</taxon>
        <taxon>Streptomycetaceae</taxon>
        <taxon>Kitasatospora</taxon>
    </lineage>
</organism>
<dbReference type="AlphaFoldDB" id="A0A0D0PIM6"/>
<proteinExistence type="predicted"/>
<evidence type="ECO:0008006" key="3">
    <source>
        <dbReference type="Google" id="ProtNLM"/>
    </source>
</evidence>
<evidence type="ECO:0000313" key="2">
    <source>
        <dbReference type="Proteomes" id="UP000032066"/>
    </source>
</evidence>
<dbReference type="PATRIC" id="fig|2064.6.peg.5340"/>
<dbReference type="STRING" id="2064.TR51_25015"/>
<dbReference type="EMBL" id="JXZB01000004">
    <property type="protein sequence ID" value="KIQ62344.1"/>
    <property type="molecule type" value="Genomic_DNA"/>
</dbReference>
<evidence type="ECO:0000313" key="1">
    <source>
        <dbReference type="EMBL" id="KIQ62344.1"/>
    </source>
</evidence>
<protein>
    <recommendedName>
        <fullName evidence="3">CAAX protease</fullName>
    </recommendedName>
</protein>
<dbReference type="Proteomes" id="UP000032066">
    <property type="component" value="Unassembled WGS sequence"/>
</dbReference>
<sequence>MTDALPGWMCEALSEQRLAPYRAAAERDKVSARLLYWWNAEVSGAFLGPLHCLELTLRNALHSRLADAFGRPDWWAAAALDDHGRKLVEEARRKRERRRDRVLTADGVMAELSFGFWVSLLSAGDCYDRRLWVPILHRAFPHYSGPRRELHRNFESMRLFRNRIGHHEPIHHRKLEADHAKIYELLAYLSPAMAAEARAMDRVPEILRMREQACGGLRPPRF</sequence>
<dbReference type="RefSeq" id="WP_043914278.1">
    <property type="nucleotide sequence ID" value="NZ_JXZB01000004.1"/>
</dbReference>
<keyword evidence="2" id="KW-1185">Reference proteome</keyword>
<dbReference type="OrthoDB" id="3418622at2"/>
<reference evidence="1 2" key="1">
    <citation type="submission" date="2015-02" db="EMBL/GenBank/DDBJ databases">
        <title>Draft genome sequence of Kitasatospora griseola MF730-N6, a bafilomycin, terpentecin and satosporin producer.</title>
        <authorList>
            <person name="Arens J.C."/>
            <person name="Haltli B."/>
            <person name="Kerr R.G."/>
        </authorList>
    </citation>
    <scope>NUCLEOTIDE SEQUENCE [LARGE SCALE GENOMIC DNA]</scope>
    <source>
        <strain evidence="1 2">MF730-N6</strain>
    </source>
</reference>
<comment type="caution">
    <text evidence="1">The sequence shown here is derived from an EMBL/GenBank/DDBJ whole genome shotgun (WGS) entry which is preliminary data.</text>
</comment>